<accession>A0ABR2IGG2</accession>
<feature type="domain" description="N-acetyltransferase" evidence="1">
    <location>
        <begin position="21"/>
        <end position="179"/>
    </location>
</feature>
<organism evidence="2 3">
    <name type="scientific">Apiospora arundinis</name>
    <dbReference type="NCBI Taxonomy" id="335852"/>
    <lineage>
        <taxon>Eukaryota</taxon>
        <taxon>Fungi</taxon>
        <taxon>Dikarya</taxon>
        <taxon>Ascomycota</taxon>
        <taxon>Pezizomycotina</taxon>
        <taxon>Sordariomycetes</taxon>
        <taxon>Xylariomycetidae</taxon>
        <taxon>Amphisphaeriales</taxon>
        <taxon>Apiosporaceae</taxon>
        <taxon>Apiospora</taxon>
    </lineage>
</organism>
<dbReference type="InterPro" id="IPR055100">
    <property type="entry name" value="GNAT_LYC1-like"/>
</dbReference>
<dbReference type="InterPro" id="IPR016181">
    <property type="entry name" value="Acyl_CoA_acyltransferase"/>
</dbReference>
<evidence type="ECO:0000259" key="1">
    <source>
        <dbReference type="PROSITE" id="PS51186"/>
    </source>
</evidence>
<name>A0ABR2IGG2_9PEZI</name>
<dbReference type="CDD" id="cd04301">
    <property type="entry name" value="NAT_SF"/>
    <property type="match status" value="1"/>
</dbReference>
<dbReference type="Proteomes" id="UP001390339">
    <property type="component" value="Unassembled WGS sequence"/>
</dbReference>
<proteinExistence type="predicted"/>
<evidence type="ECO:0000313" key="3">
    <source>
        <dbReference type="Proteomes" id="UP001390339"/>
    </source>
</evidence>
<gene>
    <name evidence="2" type="ORF">PGQ11_008413</name>
</gene>
<dbReference type="SUPFAM" id="SSF55729">
    <property type="entry name" value="Acyl-CoA N-acyltransferases (Nat)"/>
    <property type="match status" value="1"/>
</dbReference>
<sequence>MTTSQGDRITINTATDGPIEVVFAEATPEQKAECFKQAGRTFVRGIPEELWVTAEEALDQLPLLQGKGCLHWCLYKAGAPKEIISSLRAIRRELLIRDAQGVRQEIGYDICFVATDEKYRGHGLASFLMRKVAEWFDGPGATPVTTLYTAVGNFYVSFGWDLLPAPQVSFQLPSGLNRDTLQRKREESQSLPTRTVGPHEVADFCKRDIAQLRPQVEAYDLAPDTSLVTTLPIPEQFEWYRGLAKLQSDSWCGGREIDTVGAVCDEADIWMLWHHDLRKKELKISRVKPAYGNPDLTTQTLVQLLRCAIEEAISWEGLFESVVIWEPSPQMNGALEILGKELDFTPKSEMRVGVNHTSLRWAKAENRPTIFWPNEYYAYN</sequence>
<evidence type="ECO:0000313" key="2">
    <source>
        <dbReference type="EMBL" id="KAK8862178.1"/>
    </source>
</evidence>
<keyword evidence="3" id="KW-1185">Reference proteome</keyword>
<dbReference type="PANTHER" id="PTHR34815:SF4">
    <property type="entry name" value="N-ACETYLTRANSFERASE DOMAIN-CONTAINING PROTEIN"/>
    <property type="match status" value="1"/>
</dbReference>
<dbReference type="PROSITE" id="PS51186">
    <property type="entry name" value="GNAT"/>
    <property type="match status" value="1"/>
</dbReference>
<comment type="caution">
    <text evidence="2">The sequence shown here is derived from an EMBL/GenBank/DDBJ whole genome shotgun (WGS) entry which is preliminary data.</text>
</comment>
<dbReference type="Gene3D" id="3.40.630.30">
    <property type="match status" value="1"/>
</dbReference>
<dbReference type="Pfam" id="PF22998">
    <property type="entry name" value="GNAT_LYC1-like"/>
    <property type="match status" value="1"/>
</dbReference>
<dbReference type="EMBL" id="JAPCWZ010000005">
    <property type="protein sequence ID" value="KAK8862178.1"/>
    <property type="molecule type" value="Genomic_DNA"/>
</dbReference>
<dbReference type="PANTHER" id="PTHR34815">
    <property type="entry name" value="LYSINE ACETYLTRANSFERASE"/>
    <property type="match status" value="1"/>
</dbReference>
<dbReference type="Pfam" id="PF00583">
    <property type="entry name" value="Acetyltransf_1"/>
    <property type="match status" value="1"/>
</dbReference>
<dbReference type="InterPro" id="IPR000182">
    <property type="entry name" value="GNAT_dom"/>
</dbReference>
<dbReference type="InterPro" id="IPR053013">
    <property type="entry name" value="LAT"/>
</dbReference>
<protein>
    <recommendedName>
        <fullName evidence="1">N-acetyltransferase domain-containing protein</fullName>
    </recommendedName>
</protein>
<reference evidence="2 3" key="1">
    <citation type="journal article" date="2024" name="IMA Fungus">
        <title>Apiospora arundinis, a panoply of carbohydrate-active enzymes and secondary metabolites.</title>
        <authorList>
            <person name="Sorensen T."/>
            <person name="Petersen C."/>
            <person name="Muurmann A.T."/>
            <person name="Christiansen J.V."/>
            <person name="Brundto M.L."/>
            <person name="Overgaard C.K."/>
            <person name="Boysen A.T."/>
            <person name="Wollenberg R.D."/>
            <person name="Larsen T.O."/>
            <person name="Sorensen J.L."/>
            <person name="Nielsen K.L."/>
            <person name="Sondergaard T.E."/>
        </authorList>
    </citation>
    <scope>NUCLEOTIDE SEQUENCE [LARGE SCALE GENOMIC DNA]</scope>
    <source>
        <strain evidence="2 3">AAU 773</strain>
    </source>
</reference>